<comment type="similarity">
    <text evidence="1">Belongs to the LacAB/RpiB family.</text>
</comment>
<dbReference type="EMBL" id="DAEQIJ010000003">
    <property type="protein sequence ID" value="HBH2619357.1"/>
    <property type="molecule type" value="Genomic_DNA"/>
</dbReference>
<dbReference type="InterPro" id="IPR004785">
    <property type="entry name" value="RpiB"/>
</dbReference>
<dbReference type="NCBIfam" id="TIGR00689">
    <property type="entry name" value="rpiB_lacA_lacB"/>
    <property type="match status" value="1"/>
</dbReference>
<dbReference type="NCBIfam" id="NF004051">
    <property type="entry name" value="PRK05571.1"/>
    <property type="match status" value="1"/>
</dbReference>
<dbReference type="Proteomes" id="UP000879542">
    <property type="component" value="Unassembled WGS sequence"/>
</dbReference>
<feature type="binding site" evidence="4">
    <location>
        <begin position="66"/>
        <end position="70"/>
    </location>
    <ligand>
        <name>D-ribulose 5-phosphate</name>
        <dbReference type="ChEBI" id="CHEBI:58121"/>
    </ligand>
</feature>
<dbReference type="InterPro" id="IPR051812">
    <property type="entry name" value="SPI_LacAB/RpiB"/>
</dbReference>
<evidence type="ECO:0000313" key="9">
    <source>
        <dbReference type="EMBL" id="HBH2619357.1"/>
    </source>
</evidence>
<proteinExistence type="inferred from homology"/>
<dbReference type="EC" id="5.3.1.6" evidence="6 7"/>
<reference evidence="8" key="4">
    <citation type="submission" date="2021-06" db="EMBL/GenBank/DDBJ databases">
        <authorList>
            <consortium name="NCBI Pathogen Detection Project"/>
        </authorList>
    </citation>
    <scope>NUCLEOTIDE SEQUENCE</scope>
    <source>
        <strain evidence="9">Clostridioides</strain>
        <strain evidence="8">HN1000</strain>
    </source>
</reference>
<evidence type="ECO:0000313" key="11">
    <source>
        <dbReference type="EMBL" id="VFD29383.1"/>
    </source>
</evidence>
<dbReference type="RefSeq" id="WP_003430700.1">
    <property type="nucleotide sequence ID" value="NZ_AP025558.1"/>
</dbReference>
<evidence type="ECO:0000256" key="4">
    <source>
        <dbReference type="PIRSR" id="PIRSR005384-2"/>
    </source>
</evidence>
<dbReference type="Gene3D" id="3.40.1400.10">
    <property type="entry name" value="Sugar-phosphate isomerase, RpiB/LacA/LacB"/>
    <property type="match status" value="1"/>
</dbReference>
<feature type="active site" description="Proton acceptor" evidence="3">
    <location>
        <position position="65"/>
    </location>
</feature>
<dbReference type="InterPro" id="IPR003500">
    <property type="entry name" value="RpiB_LacA_LacB"/>
</dbReference>
<dbReference type="Proteomes" id="UP000372533">
    <property type="component" value="Unassembled WGS sequence"/>
</dbReference>
<keyword evidence="2 7" id="KW-0413">Isomerase</keyword>
<accession>A0A031WJA6</accession>
<evidence type="ECO:0000313" key="7">
    <source>
        <dbReference type="EMBL" id="CDT13287.1"/>
    </source>
</evidence>
<dbReference type="NCBIfam" id="TIGR01120">
    <property type="entry name" value="rpiB"/>
    <property type="match status" value="1"/>
</dbReference>
<gene>
    <name evidence="7" type="primary">rpiB</name>
    <name evidence="11" type="synonym">rpiB1</name>
    <name evidence="10" type="synonym">rpiB_1</name>
    <name evidence="6" type="synonym">ywlF</name>
    <name evidence="7" type="ORF">BN1095_330053</name>
    <name evidence="5" type="ORF">BN1096_520395</name>
    <name evidence="6" type="ORF">BN1097_630223</name>
    <name evidence="8" type="ORF">KRM00_003549</name>
    <name evidence="9" type="ORF">KRQ00_001093</name>
    <name evidence="12" type="ORF">SAMEA1402366_02814</name>
    <name evidence="11" type="ORF">SAMEA1402399_00425</name>
    <name evidence="10" type="ORF">SAMEA3375112_02274</name>
</gene>
<dbReference type="Pfam" id="PF02502">
    <property type="entry name" value="LacAB_rpiB"/>
    <property type="match status" value="1"/>
</dbReference>
<evidence type="ECO:0000313" key="14">
    <source>
        <dbReference type="Proteomes" id="UP000372533"/>
    </source>
</evidence>
<dbReference type="AlphaFoldDB" id="A0A031WJA6"/>
<evidence type="ECO:0000313" key="15">
    <source>
        <dbReference type="Proteomes" id="UP000411588"/>
    </source>
</evidence>
<protein>
    <submittedName>
        <fullName evidence="6">Ribose 5-phosphate epimerase</fullName>
    </submittedName>
    <submittedName>
        <fullName evidence="7 8 10">Ribose-5-phosphate isomerase B</fullName>
        <ecNumber evidence="6 7">5.3.1.6</ecNumber>
    </submittedName>
</protein>
<reference evidence="12 14" key="3">
    <citation type="submission" date="2019-04" db="EMBL/GenBank/DDBJ databases">
        <authorList>
            <consortium name="Pathogen Informatics"/>
        </authorList>
    </citation>
    <scope>NUCLEOTIDE SEQUENCE [LARGE SCALE GENOMIC DNA]</scope>
    <source>
        <strain evidence="11">Clo34</strain>
        <strain evidence="15">clo34</strain>
        <strain evidence="14">tl291</strain>
        <strain evidence="12">Tl291</strain>
        <strain evidence="10 13">VRECD0157</strain>
    </source>
</reference>
<name>A0A031WJA6_CLODI</name>
<reference evidence="7" key="1">
    <citation type="submission" date="2014-07" db="EMBL/GenBank/DDBJ databases">
        <authorList>
            <person name="Monot Marc"/>
        </authorList>
    </citation>
    <scope>NUCLEOTIDE SEQUENCE</scope>
    <source>
        <strain evidence="7">7032989</strain>
        <strain evidence="6">7032994</strain>
    </source>
</reference>
<sequence length="148" mass="16367">MKISIGCDHGGYELKEYIKENLINKGIEVEDVGTNSKESVDFPIYAKKVSQNVQSKKSDLGILCCGTGIGMSIAANKFKGIRAAVVSDCFSAKATREHNNTNVLCLGERVIGKGLAMRIVEEWLNSSYNGERHARRLQMIDDIEKENL</sequence>
<evidence type="ECO:0000313" key="13">
    <source>
        <dbReference type="Proteomes" id="UP000189137"/>
    </source>
</evidence>
<dbReference type="KEGG" id="pdf:CD630DERM_23200"/>
<evidence type="ECO:0000313" key="10">
    <source>
        <dbReference type="EMBL" id="SJS51510.1"/>
    </source>
</evidence>
<reference evidence="8" key="2">
    <citation type="journal article" date="2018" name="Genome Biol.">
        <title>SKESA: strategic k-mer extension for scrupulous assemblies.</title>
        <authorList>
            <person name="Souvorov A."/>
            <person name="Agarwala R."/>
            <person name="Lipman D.J."/>
        </authorList>
    </citation>
    <scope>NUCLEOTIDE SEQUENCE</scope>
    <source>
        <strain evidence="9">Clostridioides</strain>
        <strain evidence="8">HN1000</strain>
    </source>
</reference>
<dbReference type="EMBL" id="LK932994">
    <property type="protein sequence ID" value="CDT13287.1"/>
    <property type="molecule type" value="Genomic_DNA"/>
</dbReference>
<dbReference type="PANTHER" id="PTHR43732:SF1">
    <property type="entry name" value="RIBOSE 5-PHOSPHATE ISOMERASE"/>
    <property type="match status" value="1"/>
</dbReference>
<dbReference type="Proteomes" id="UP000411588">
    <property type="component" value="Unassembled WGS sequence"/>
</dbReference>
<dbReference type="EMBL" id="FUPS01000007">
    <property type="protein sequence ID" value="SJS51510.1"/>
    <property type="molecule type" value="Genomic_DNA"/>
</dbReference>
<feature type="binding site" evidence="4">
    <location>
        <position position="132"/>
    </location>
    <ligand>
        <name>D-ribulose 5-phosphate</name>
        <dbReference type="ChEBI" id="CHEBI:58121"/>
    </ligand>
</feature>
<evidence type="ECO:0000313" key="8">
    <source>
        <dbReference type="EMBL" id="HBH1544008.1"/>
    </source>
</evidence>
<evidence type="ECO:0000256" key="2">
    <source>
        <dbReference type="ARBA" id="ARBA00023235"/>
    </source>
</evidence>
<feature type="binding site" evidence="4">
    <location>
        <position position="99"/>
    </location>
    <ligand>
        <name>D-ribulose 5-phosphate</name>
        <dbReference type="ChEBI" id="CHEBI:58121"/>
    </ligand>
</feature>
<evidence type="ECO:0000256" key="3">
    <source>
        <dbReference type="PIRSR" id="PIRSR005384-1"/>
    </source>
</evidence>
<dbReference type="Proteomes" id="UP000189137">
    <property type="component" value="Unassembled WGS sequence"/>
</dbReference>
<dbReference type="GO" id="GO:0004751">
    <property type="term" value="F:ribose-5-phosphate isomerase activity"/>
    <property type="evidence" value="ECO:0007669"/>
    <property type="project" value="UniProtKB-EC"/>
</dbReference>
<dbReference type="EMBL" id="LK932402">
    <property type="protein sequence ID" value="CDS87745.1"/>
    <property type="molecule type" value="Genomic_DNA"/>
</dbReference>
<dbReference type="Proteomes" id="UP000878956">
    <property type="component" value="Unassembled WGS sequence"/>
</dbReference>
<dbReference type="EMBL" id="DAEPXK010000056">
    <property type="protein sequence ID" value="HBH1544008.1"/>
    <property type="molecule type" value="Genomic_DNA"/>
</dbReference>
<evidence type="ECO:0000256" key="1">
    <source>
        <dbReference type="ARBA" id="ARBA00008754"/>
    </source>
</evidence>
<evidence type="ECO:0000313" key="12">
    <source>
        <dbReference type="EMBL" id="VHY14965.1"/>
    </source>
</evidence>
<dbReference type="GO" id="GO:0005975">
    <property type="term" value="P:carbohydrate metabolic process"/>
    <property type="evidence" value="ECO:0007669"/>
    <property type="project" value="InterPro"/>
</dbReference>
<evidence type="ECO:0000313" key="5">
    <source>
        <dbReference type="EMBL" id="CDS85637.1"/>
    </source>
</evidence>
<dbReference type="InterPro" id="IPR036569">
    <property type="entry name" value="RpiB_LacA_LacB_sf"/>
</dbReference>
<dbReference type="PATRIC" id="fig|1496.1371.peg.38"/>
<feature type="binding site" evidence="4">
    <location>
        <begin position="8"/>
        <end position="9"/>
    </location>
    <ligand>
        <name>D-ribulose 5-phosphate</name>
        <dbReference type="ChEBI" id="CHEBI:58121"/>
    </ligand>
</feature>
<dbReference type="GeneID" id="66354715"/>
<evidence type="ECO:0000313" key="6">
    <source>
        <dbReference type="EMBL" id="CDS87745.1"/>
    </source>
</evidence>
<dbReference type="PANTHER" id="PTHR43732">
    <property type="entry name" value="RIBOSE 5-PHOSPHATE ISOMERASE-RELATED"/>
    <property type="match status" value="1"/>
</dbReference>
<feature type="active site" description="Proton donor" evidence="3">
    <location>
        <position position="98"/>
    </location>
</feature>
<dbReference type="PIRSF" id="PIRSF005384">
    <property type="entry name" value="RpiB_LacA_B"/>
    <property type="match status" value="1"/>
</dbReference>
<dbReference type="EMBL" id="CAAJVP010000015">
    <property type="protein sequence ID" value="VHY14965.1"/>
    <property type="molecule type" value="Genomic_DNA"/>
</dbReference>
<dbReference type="EMBL" id="LK932505">
    <property type="protein sequence ID" value="CDS85637.1"/>
    <property type="molecule type" value="Genomic_DNA"/>
</dbReference>
<dbReference type="OMA" id="SAMMTIR"/>
<dbReference type="EMBL" id="CAADAN010000001">
    <property type="protein sequence ID" value="VFD29383.1"/>
    <property type="molecule type" value="Genomic_DNA"/>
</dbReference>
<dbReference type="SUPFAM" id="SSF89623">
    <property type="entry name" value="Ribose/Galactose isomerase RpiB/AlsB"/>
    <property type="match status" value="1"/>
</dbReference>
<organism evidence="7">
    <name type="scientific">Clostridioides difficile</name>
    <name type="common">Peptoclostridium difficile</name>
    <dbReference type="NCBI Taxonomy" id="1496"/>
    <lineage>
        <taxon>Bacteria</taxon>
        <taxon>Bacillati</taxon>
        <taxon>Bacillota</taxon>
        <taxon>Clostridia</taxon>
        <taxon>Peptostreptococcales</taxon>
        <taxon>Peptostreptococcaceae</taxon>
        <taxon>Clostridioides</taxon>
    </lineage>
</organism>
<feature type="binding site" evidence="4">
    <location>
        <position position="136"/>
    </location>
    <ligand>
        <name>D-ribulose 5-phosphate</name>
        <dbReference type="ChEBI" id="CHEBI:58121"/>
    </ligand>
</feature>
<feature type="binding site" evidence="4">
    <location>
        <position position="109"/>
    </location>
    <ligand>
        <name>D-ribulose 5-phosphate</name>
        <dbReference type="ChEBI" id="CHEBI:58121"/>
    </ligand>
</feature>